<name>A0A0T5NXP4_9RHOB</name>
<protein>
    <submittedName>
        <fullName evidence="2">Uncharacterized protein</fullName>
    </submittedName>
</protein>
<evidence type="ECO:0000313" key="2">
    <source>
        <dbReference type="EMBL" id="KRS13691.1"/>
    </source>
</evidence>
<feature type="chain" id="PRO_5006664032" evidence="1">
    <location>
        <begin position="19"/>
        <end position="244"/>
    </location>
</feature>
<accession>A0A0T5NXP4</accession>
<organism evidence="2 3">
    <name type="scientific">Roseovarius atlanticus</name>
    <dbReference type="NCBI Taxonomy" id="1641875"/>
    <lineage>
        <taxon>Bacteria</taxon>
        <taxon>Pseudomonadati</taxon>
        <taxon>Pseudomonadota</taxon>
        <taxon>Alphaproteobacteria</taxon>
        <taxon>Rhodobacterales</taxon>
        <taxon>Roseobacteraceae</taxon>
        <taxon>Roseovarius</taxon>
    </lineage>
</organism>
<evidence type="ECO:0000256" key="1">
    <source>
        <dbReference type="SAM" id="SignalP"/>
    </source>
</evidence>
<evidence type="ECO:0000313" key="3">
    <source>
        <dbReference type="Proteomes" id="UP000051295"/>
    </source>
</evidence>
<dbReference type="EMBL" id="LAXJ01000003">
    <property type="protein sequence ID" value="KRS13691.1"/>
    <property type="molecule type" value="Genomic_DNA"/>
</dbReference>
<keyword evidence="3" id="KW-1185">Reference proteome</keyword>
<feature type="signal peptide" evidence="1">
    <location>
        <begin position="1"/>
        <end position="18"/>
    </location>
</feature>
<dbReference type="PATRIC" id="fig|1641875.4.peg.2739"/>
<proteinExistence type="predicted"/>
<comment type="caution">
    <text evidence="2">The sequence shown here is derived from an EMBL/GenBank/DDBJ whole genome shotgun (WGS) entry which is preliminary data.</text>
</comment>
<dbReference type="AlphaFoldDB" id="A0A0T5NXP4"/>
<gene>
    <name evidence="2" type="ORF">XM53_03650</name>
</gene>
<keyword evidence="1" id="KW-0732">Signal</keyword>
<reference evidence="2 3" key="1">
    <citation type="submission" date="2015-04" db="EMBL/GenBank/DDBJ databases">
        <title>The draft genome sequence of Roseovarius sp.R12b.</title>
        <authorList>
            <person name="Li G."/>
            <person name="Lai Q."/>
            <person name="Shao Z."/>
            <person name="Yan P."/>
        </authorList>
    </citation>
    <scope>NUCLEOTIDE SEQUENCE [LARGE SCALE GENOMIC DNA]</scope>
    <source>
        <strain evidence="2 3">R12B</strain>
    </source>
</reference>
<dbReference type="OrthoDB" id="7739210at2"/>
<dbReference type="Proteomes" id="UP000051295">
    <property type="component" value="Unassembled WGS sequence"/>
</dbReference>
<sequence>MIRRAICAALLLVSSALAGGAQPIPDQQAQLFVEFARDVSGNDPQVMATARDLIETPPTTLETIGYYGLEDAPAAERTLRGIISLLDAHGHILGFEDKYINEMPLVLEQHGLADFAGDPQKDIMSLFPGEIDPETGPSDTQWRAFRKGFGGHVRAIEAAMARKGHVLLSLDLPLGDTLHLWCASTAMAEKWRGQVLYFGRNTLDRRYFSTVTVAVTDAAWDDYWGFLTYALFIPERYSDLPDYE</sequence>